<dbReference type="FunFam" id="3.40.50.1260:FF:000003">
    <property type="entry name" value="Phosphoglycerate kinase"/>
    <property type="match status" value="1"/>
</dbReference>
<dbReference type="PANTHER" id="PTHR11406:SF23">
    <property type="entry name" value="PHOSPHOGLYCERATE KINASE 1, CHLOROPLASTIC-RELATED"/>
    <property type="match status" value="1"/>
</dbReference>
<accession>A0A382ATW9</accession>
<evidence type="ECO:0000256" key="5">
    <source>
        <dbReference type="ARBA" id="ARBA00022679"/>
    </source>
</evidence>
<dbReference type="InterPro" id="IPR036043">
    <property type="entry name" value="Phosphoglycerate_kinase_sf"/>
</dbReference>
<dbReference type="PIRSF" id="PIRSF000724">
    <property type="entry name" value="Pgk"/>
    <property type="match status" value="1"/>
</dbReference>
<keyword evidence="7" id="KW-0418">Kinase</keyword>
<name>A0A382ATW9_9ZZZZ</name>
<gene>
    <name evidence="9" type="ORF">METZ01_LOCUS157840</name>
</gene>
<dbReference type="InterPro" id="IPR015824">
    <property type="entry name" value="Phosphoglycerate_kinase_N"/>
</dbReference>
<reference evidence="9" key="1">
    <citation type="submission" date="2018-05" db="EMBL/GenBank/DDBJ databases">
        <authorList>
            <person name="Lanie J.A."/>
            <person name="Ng W.-L."/>
            <person name="Kazmierczak K.M."/>
            <person name="Andrzejewski T.M."/>
            <person name="Davidsen T.M."/>
            <person name="Wayne K.J."/>
            <person name="Tettelin H."/>
            <person name="Glass J.I."/>
            <person name="Rusch D."/>
            <person name="Podicherti R."/>
            <person name="Tsui H.-C.T."/>
            <person name="Winkler M.E."/>
        </authorList>
    </citation>
    <scope>NUCLEOTIDE SEQUENCE</scope>
</reference>
<evidence type="ECO:0000256" key="6">
    <source>
        <dbReference type="ARBA" id="ARBA00022741"/>
    </source>
</evidence>
<dbReference type="GO" id="GO:0006094">
    <property type="term" value="P:gluconeogenesis"/>
    <property type="evidence" value="ECO:0007669"/>
    <property type="project" value="TreeGrafter"/>
</dbReference>
<dbReference type="SUPFAM" id="SSF53748">
    <property type="entry name" value="Phosphoglycerate kinase"/>
    <property type="match status" value="1"/>
</dbReference>
<dbReference type="PANTHER" id="PTHR11406">
    <property type="entry name" value="PHOSPHOGLYCERATE KINASE"/>
    <property type="match status" value="1"/>
</dbReference>
<evidence type="ECO:0000256" key="8">
    <source>
        <dbReference type="ARBA" id="ARBA00022840"/>
    </source>
</evidence>
<dbReference type="Pfam" id="PF00162">
    <property type="entry name" value="PGK"/>
    <property type="match status" value="1"/>
</dbReference>
<evidence type="ECO:0000256" key="1">
    <source>
        <dbReference type="ARBA" id="ARBA00000642"/>
    </source>
</evidence>
<keyword evidence="5" id="KW-0808">Transferase</keyword>
<evidence type="ECO:0000256" key="2">
    <source>
        <dbReference type="ARBA" id="ARBA00008982"/>
    </source>
</evidence>
<proteinExistence type="inferred from homology"/>
<keyword evidence="8" id="KW-0067">ATP-binding</keyword>
<dbReference type="GO" id="GO:0006096">
    <property type="term" value="P:glycolytic process"/>
    <property type="evidence" value="ECO:0007669"/>
    <property type="project" value="InterPro"/>
</dbReference>
<dbReference type="GO" id="GO:0005524">
    <property type="term" value="F:ATP binding"/>
    <property type="evidence" value="ECO:0007669"/>
    <property type="project" value="UniProtKB-KW"/>
</dbReference>
<evidence type="ECO:0000313" key="9">
    <source>
        <dbReference type="EMBL" id="SVB04986.1"/>
    </source>
</evidence>
<dbReference type="GO" id="GO:0043531">
    <property type="term" value="F:ADP binding"/>
    <property type="evidence" value="ECO:0007669"/>
    <property type="project" value="TreeGrafter"/>
</dbReference>
<evidence type="ECO:0000256" key="7">
    <source>
        <dbReference type="ARBA" id="ARBA00022777"/>
    </source>
</evidence>
<keyword evidence="6" id="KW-0547">Nucleotide-binding</keyword>
<dbReference type="InterPro" id="IPR015911">
    <property type="entry name" value="Phosphoglycerate_kinase_CS"/>
</dbReference>
<dbReference type="AlphaFoldDB" id="A0A382ATW9"/>
<dbReference type="PRINTS" id="PR00477">
    <property type="entry name" value="PHGLYCKINASE"/>
</dbReference>
<dbReference type="FunFam" id="3.40.50.1260:FF:000006">
    <property type="entry name" value="Phosphoglycerate kinase"/>
    <property type="match status" value="1"/>
</dbReference>
<dbReference type="GO" id="GO:0004618">
    <property type="term" value="F:phosphoglycerate kinase activity"/>
    <property type="evidence" value="ECO:0007669"/>
    <property type="project" value="UniProtKB-EC"/>
</dbReference>
<dbReference type="EC" id="2.7.2.3" evidence="4"/>
<sequence>MITLILVMIRALHSFDVKQKRVLMRVDFNVPIENDRVVDSFRIRSAIPSIKECLDSGSSIVLMSHLGRPNGKIDEKYSLVPVGEALSDILEIPIKFSHDCISEDAINVTIGLHPGEVHLLENLRFHSGETNNDPEFAGKLARHGQIYINDAFGTAHRSHASNVGVTEHFIEKGMGYLMEKELQFLLEKFKKPKHPLLLILGGAKISGKLHIIDRFLDDADTILIGGGMAFTFLKALGVEVGRSMVDRKMVSSAKEIIVRAKRKRVKLVFPVDFVIAEAIENPKETKMVAFDSIPDSFMGLDIGTETINIFSDYILGAGTILWNGPMGVFEKKEFENGTKAISKMLSLAYDKGIDTIVGGGESAAAVKTFGMSEKMTHVSTGGGASLELLSGNTLPALDALGR</sequence>
<dbReference type="Gene3D" id="3.40.50.1260">
    <property type="entry name" value="Phosphoglycerate kinase, N-terminal domain"/>
    <property type="match status" value="2"/>
</dbReference>
<evidence type="ECO:0000256" key="4">
    <source>
        <dbReference type="ARBA" id="ARBA00013061"/>
    </source>
</evidence>
<dbReference type="EMBL" id="UINC01026827">
    <property type="protein sequence ID" value="SVB04986.1"/>
    <property type="molecule type" value="Genomic_DNA"/>
</dbReference>
<dbReference type="GO" id="GO:0005829">
    <property type="term" value="C:cytosol"/>
    <property type="evidence" value="ECO:0007669"/>
    <property type="project" value="TreeGrafter"/>
</dbReference>
<dbReference type="HAMAP" id="MF_00145">
    <property type="entry name" value="Phosphoglyc_kinase"/>
    <property type="match status" value="1"/>
</dbReference>
<organism evidence="9">
    <name type="scientific">marine metagenome</name>
    <dbReference type="NCBI Taxonomy" id="408172"/>
    <lineage>
        <taxon>unclassified sequences</taxon>
        <taxon>metagenomes</taxon>
        <taxon>ecological metagenomes</taxon>
    </lineage>
</organism>
<evidence type="ECO:0000256" key="3">
    <source>
        <dbReference type="ARBA" id="ARBA00011245"/>
    </source>
</evidence>
<comment type="catalytic activity">
    <reaction evidence="1">
        <text>(2R)-3-phosphoglycerate + ATP = (2R)-3-phospho-glyceroyl phosphate + ADP</text>
        <dbReference type="Rhea" id="RHEA:14801"/>
        <dbReference type="ChEBI" id="CHEBI:30616"/>
        <dbReference type="ChEBI" id="CHEBI:57604"/>
        <dbReference type="ChEBI" id="CHEBI:58272"/>
        <dbReference type="ChEBI" id="CHEBI:456216"/>
        <dbReference type="EC" id="2.7.2.3"/>
    </reaction>
</comment>
<dbReference type="PROSITE" id="PS00111">
    <property type="entry name" value="PGLYCERATE_KINASE"/>
    <property type="match status" value="1"/>
</dbReference>
<protein>
    <recommendedName>
        <fullName evidence="4">phosphoglycerate kinase</fullName>
        <ecNumber evidence="4">2.7.2.3</ecNumber>
    </recommendedName>
</protein>
<comment type="similarity">
    <text evidence="2">Belongs to the phosphoglycerate kinase family.</text>
</comment>
<comment type="subunit">
    <text evidence="3">Monomer.</text>
</comment>
<dbReference type="InterPro" id="IPR001576">
    <property type="entry name" value="Phosphoglycerate_kinase"/>
</dbReference>